<dbReference type="InterPro" id="IPR027417">
    <property type="entry name" value="P-loop_NTPase"/>
</dbReference>
<protein>
    <submittedName>
        <fullName evidence="3">ATP-binding protein</fullName>
    </submittedName>
</protein>
<evidence type="ECO:0000313" key="4">
    <source>
        <dbReference type="Proteomes" id="UP000677537"/>
    </source>
</evidence>
<evidence type="ECO:0000313" key="3">
    <source>
        <dbReference type="EMBL" id="MBP0496039.1"/>
    </source>
</evidence>
<gene>
    <name evidence="3" type="ORF">J5Y10_24875</name>
</gene>
<dbReference type="InterPro" id="IPR002611">
    <property type="entry name" value="IstB_ATP-bd"/>
</dbReference>
<evidence type="ECO:0000259" key="2">
    <source>
        <dbReference type="Pfam" id="PF01695"/>
    </source>
</evidence>
<proteinExistence type="predicted"/>
<dbReference type="Proteomes" id="UP000677537">
    <property type="component" value="Unassembled WGS sequence"/>
</dbReference>
<dbReference type="CDD" id="cd00009">
    <property type="entry name" value="AAA"/>
    <property type="match status" value="1"/>
</dbReference>
<sequence length="278" mass="29699">MRAPVGAGASGRVHHRGVSQGRARRAGDAPHPAEAPHQRASLSPPSQDSSLDRDKILTVAQLSLVTRSEVIHSLGPPGTGKSHLAIALGVRAVRADRSVHFCSLADLLGQLARAERKGTLANRIQFFCRSELLIVDEIGYLPVMPGGGDLIPIASIAPACRINGTCVDFGIAIKLPRVIGCRPGGSTDAMCLQAVRKLRLTGARQRRCRRGLARRSAHHAAMAAARQRRHERGPGASFHTSGLVGGGVLHQECRHGLRSLDRRHCQGGRHCPQGRIPD</sequence>
<dbReference type="AlphaFoldDB" id="A0A940MZ52"/>
<name>A0A940MZ52_9PROT</name>
<keyword evidence="3" id="KW-0547">Nucleotide-binding</keyword>
<accession>A0A940MZ52</accession>
<keyword evidence="3" id="KW-0067">ATP-binding</keyword>
<feature type="domain" description="IstB-like ATP-binding" evidence="2">
    <location>
        <begin position="47"/>
        <end position="144"/>
    </location>
</feature>
<feature type="region of interest" description="Disordered" evidence="1">
    <location>
        <begin position="1"/>
        <end position="50"/>
    </location>
</feature>
<dbReference type="EMBL" id="JAGIZA010000025">
    <property type="protein sequence ID" value="MBP0496039.1"/>
    <property type="molecule type" value="Genomic_DNA"/>
</dbReference>
<evidence type="ECO:0000256" key="1">
    <source>
        <dbReference type="SAM" id="MobiDB-lite"/>
    </source>
</evidence>
<dbReference type="Pfam" id="PF01695">
    <property type="entry name" value="IstB_IS21"/>
    <property type="match status" value="1"/>
</dbReference>
<dbReference type="GO" id="GO:0005524">
    <property type="term" value="F:ATP binding"/>
    <property type="evidence" value="ECO:0007669"/>
    <property type="project" value="UniProtKB-KW"/>
</dbReference>
<dbReference type="Gene3D" id="3.40.50.300">
    <property type="entry name" value="P-loop containing nucleotide triphosphate hydrolases"/>
    <property type="match status" value="1"/>
</dbReference>
<keyword evidence="4" id="KW-1185">Reference proteome</keyword>
<reference evidence="3" key="1">
    <citation type="submission" date="2021-03" db="EMBL/GenBank/DDBJ databases">
        <authorList>
            <person name="So Y."/>
        </authorList>
    </citation>
    <scope>NUCLEOTIDE SEQUENCE</scope>
    <source>
        <strain evidence="3">SG15</strain>
    </source>
</reference>
<dbReference type="SUPFAM" id="SSF52540">
    <property type="entry name" value="P-loop containing nucleoside triphosphate hydrolases"/>
    <property type="match status" value="1"/>
</dbReference>
<organism evidence="3 4">
    <name type="scientific">Roseomonas indoligenes</name>
    <dbReference type="NCBI Taxonomy" id="2820811"/>
    <lineage>
        <taxon>Bacteria</taxon>
        <taxon>Pseudomonadati</taxon>
        <taxon>Pseudomonadota</taxon>
        <taxon>Alphaproteobacteria</taxon>
        <taxon>Acetobacterales</taxon>
        <taxon>Roseomonadaceae</taxon>
        <taxon>Roseomonas</taxon>
    </lineage>
</organism>
<comment type="caution">
    <text evidence="3">The sequence shown here is derived from an EMBL/GenBank/DDBJ whole genome shotgun (WGS) entry which is preliminary data.</text>
</comment>